<feature type="signal peptide" evidence="1">
    <location>
        <begin position="1"/>
        <end position="20"/>
    </location>
</feature>
<evidence type="ECO:0000313" key="3">
    <source>
        <dbReference type="Proteomes" id="UP000494206"/>
    </source>
</evidence>
<feature type="chain" id="PRO_5035869508" description="Secreted protein" evidence="1">
    <location>
        <begin position="21"/>
        <end position="165"/>
    </location>
</feature>
<gene>
    <name evidence="2" type="ORF">CBOVIS_LOCUS8172</name>
</gene>
<accession>A0A8S1F5K2</accession>
<dbReference type="OrthoDB" id="5841338at2759"/>
<organism evidence="2 3">
    <name type="scientific">Caenorhabditis bovis</name>
    <dbReference type="NCBI Taxonomy" id="2654633"/>
    <lineage>
        <taxon>Eukaryota</taxon>
        <taxon>Metazoa</taxon>
        <taxon>Ecdysozoa</taxon>
        <taxon>Nematoda</taxon>
        <taxon>Chromadorea</taxon>
        <taxon>Rhabditida</taxon>
        <taxon>Rhabditina</taxon>
        <taxon>Rhabditomorpha</taxon>
        <taxon>Rhabditoidea</taxon>
        <taxon>Rhabditidae</taxon>
        <taxon>Peloderinae</taxon>
        <taxon>Caenorhabditis</taxon>
    </lineage>
</organism>
<comment type="caution">
    <text evidence="2">The sequence shown here is derived from an EMBL/GenBank/DDBJ whole genome shotgun (WGS) entry which is preliminary data.</text>
</comment>
<keyword evidence="3" id="KW-1185">Reference proteome</keyword>
<evidence type="ECO:0000256" key="1">
    <source>
        <dbReference type="SAM" id="SignalP"/>
    </source>
</evidence>
<keyword evidence="1" id="KW-0732">Signal</keyword>
<protein>
    <recommendedName>
        <fullName evidence="4">Secreted protein</fullName>
    </recommendedName>
</protein>
<name>A0A8S1F5K2_9PELO</name>
<reference evidence="2 3" key="1">
    <citation type="submission" date="2020-04" db="EMBL/GenBank/DDBJ databases">
        <authorList>
            <person name="Laetsch R D."/>
            <person name="Stevens L."/>
            <person name="Kumar S."/>
            <person name="Blaxter L. M."/>
        </authorList>
    </citation>
    <scope>NUCLEOTIDE SEQUENCE [LARGE SCALE GENOMIC DNA]</scope>
</reference>
<dbReference type="AlphaFoldDB" id="A0A8S1F5K2"/>
<sequence>MFKILSTLVFAAGYFGCALAAPVGPDFNNIQYAHNFSLTYQNGSLAGLDAIDSYPDVDSQMAQSLKEAINRALPGYLESHQPHSVQHDQEGSGVEMVSDHSVRARRQVEAPVDHAINENNNVVSSTQPYGTDEEFYARTDLIHFHVDIDVPEGSGDKPFPMPGFN</sequence>
<dbReference type="Proteomes" id="UP000494206">
    <property type="component" value="Unassembled WGS sequence"/>
</dbReference>
<evidence type="ECO:0008006" key="4">
    <source>
        <dbReference type="Google" id="ProtNLM"/>
    </source>
</evidence>
<evidence type="ECO:0000313" key="2">
    <source>
        <dbReference type="EMBL" id="CAB3406047.1"/>
    </source>
</evidence>
<dbReference type="EMBL" id="CADEPM010000005">
    <property type="protein sequence ID" value="CAB3406047.1"/>
    <property type="molecule type" value="Genomic_DNA"/>
</dbReference>
<proteinExistence type="predicted"/>